<keyword evidence="1" id="KW-0812">Transmembrane</keyword>
<gene>
    <name evidence="2" type="ORF">HDU87_007146</name>
</gene>
<name>A0AAD5TE84_9FUNG</name>
<reference evidence="2" key="1">
    <citation type="submission" date="2020-05" db="EMBL/GenBank/DDBJ databases">
        <title>Phylogenomic resolution of chytrid fungi.</title>
        <authorList>
            <person name="Stajich J.E."/>
            <person name="Amses K."/>
            <person name="Simmons R."/>
            <person name="Seto K."/>
            <person name="Myers J."/>
            <person name="Bonds A."/>
            <person name="Quandt C.A."/>
            <person name="Barry K."/>
            <person name="Liu P."/>
            <person name="Grigoriev I."/>
            <person name="Longcore J.E."/>
            <person name="James T.Y."/>
        </authorList>
    </citation>
    <scope>NUCLEOTIDE SEQUENCE</scope>
    <source>
        <strain evidence="2">JEL0379</strain>
    </source>
</reference>
<proteinExistence type="predicted"/>
<keyword evidence="3" id="KW-1185">Reference proteome</keyword>
<feature type="transmembrane region" description="Helical" evidence="1">
    <location>
        <begin position="150"/>
        <end position="170"/>
    </location>
</feature>
<dbReference type="Proteomes" id="UP001212152">
    <property type="component" value="Unassembled WGS sequence"/>
</dbReference>
<keyword evidence="1" id="KW-0472">Membrane</keyword>
<evidence type="ECO:0000313" key="3">
    <source>
        <dbReference type="Proteomes" id="UP001212152"/>
    </source>
</evidence>
<dbReference type="PANTHER" id="PTHR35519">
    <property type="entry name" value="MEMBRANE PROTEINS"/>
    <property type="match status" value="1"/>
</dbReference>
<protein>
    <submittedName>
        <fullName evidence="2">Uncharacterized protein</fullName>
    </submittedName>
</protein>
<evidence type="ECO:0000256" key="1">
    <source>
        <dbReference type="SAM" id="Phobius"/>
    </source>
</evidence>
<feature type="transmembrane region" description="Helical" evidence="1">
    <location>
        <begin position="106"/>
        <end position="130"/>
    </location>
</feature>
<evidence type="ECO:0000313" key="2">
    <source>
        <dbReference type="EMBL" id="KAJ3174454.1"/>
    </source>
</evidence>
<dbReference type="InterPro" id="IPR025187">
    <property type="entry name" value="DUF4112"/>
</dbReference>
<comment type="caution">
    <text evidence="2">The sequence shown here is derived from an EMBL/GenBank/DDBJ whole genome shotgun (WGS) entry which is preliminary data.</text>
</comment>
<dbReference type="Pfam" id="PF13430">
    <property type="entry name" value="DUF4112"/>
    <property type="match status" value="1"/>
</dbReference>
<keyword evidence="1" id="KW-1133">Transmembrane helix</keyword>
<organism evidence="2 3">
    <name type="scientific">Geranomyces variabilis</name>
    <dbReference type="NCBI Taxonomy" id="109894"/>
    <lineage>
        <taxon>Eukaryota</taxon>
        <taxon>Fungi</taxon>
        <taxon>Fungi incertae sedis</taxon>
        <taxon>Chytridiomycota</taxon>
        <taxon>Chytridiomycota incertae sedis</taxon>
        <taxon>Chytridiomycetes</taxon>
        <taxon>Spizellomycetales</taxon>
        <taxon>Powellomycetaceae</taxon>
        <taxon>Geranomyces</taxon>
    </lineage>
</organism>
<dbReference type="EMBL" id="JADGJQ010000065">
    <property type="protein sequence ID" value="KAJ3174454.1"/>
    <property type="molecule type" value="Genomic_DNA"/>
</dbReference>
<accession>A0AAD5TE84</accession>
<dbReference type="PANTHER" id="PTHR35519:SF2">
    <property type="entry name" value="PH DOMAIN PROTEIN"/>
    <property type="match status" value="1"/>
</dbReference>
<dbReference type="AlphaFoldDB" id="A0AAD5TE84"/>
<sequence>MLLSRSALSSSSLATLPSSRSSTTLINQHHGLFYNVKRLLSLLVASTRFVGRSFTAGVGFITSSLRFVAVPLTLPQVHYRLQIFRTPVRILEGAVRIPFIGKRLGLSTLLGILPGVGGAVSAIMATYPIILAAQVKDLPDGVLGKMVRNALLGGLLGCVPIVGGLFANLYRPTYRNLRTLERCIAKLEKAHPAQAIAGAAAKAAAAAR</sequence>